<sequence length="32" mass="3436">MATCQFALMVLMLCVSFVESVADDLRQGGDQG</sequence>
<dbReference type="AlphaFoldDB" id="A0A096F642"/>
<dbReference type="Proteomes" id="UP000029553">
    <property type="component" value="Unassembled WGS sequence"/>
</dbReference>
<name>A0A096F642_COMTE</name>
<proteinExistence type="predicted"/>
<dbReference type="EMBL" id="AWOR01000087">
    <property type="protein sequence ID" value="KGH25444.1"/>
    <property type="molecule type" value="Genomic_DNA"/>
</dbReference>
<accession>A0A096F642</accession>
<comment type="caution">
    <text evidence="1">The sequence shown here is derived from an EMBL/GenBank/DDBJ whole genome shotgun (WGS) entry which is preliminary data.</text>
</comment>
<reference evidence="1 2" key="1">
    <citation type="submission" date="2013-09" db="EMBL/GenBank/DDBJ databases">
        <title>High correlation between genotypes and phenotypes of environmental bacteria Comamonas testosteroni strains.</title>
        <authorList>
            <person name="Liu L."/>
            <person name="Zhu W."/>
            <person name="Xia X."/>
            <person name="Xu B."/>
            <person name="Luo M."/>
            <person name="Wang G."/>
        </authorList>
    </citation>
    <scope>NUCLEOTIDE SEQUENCE [LARGE SCALE GENOMIC DNA]</scope>
    <source>
        <strain evidence="1 2">JL40</strain>
    </source>
</reference>
<protein>
    <submittedName>
        <fullName evidence="1">Uncharacterized protein</fullName>
    </submittedName>
</protein>
<gene>
    <name evidence="1" type="ORF">P353_25150</name>
</gene>
<evidence type="ECO:0000313" key="1">
    <source>
        <dbReference type="EMBL" id="KGH25444.1"/>
    </source>
</evidence>
<organism evidence="1 2">
    <name type="scientific">Comamonas testosteroni</name>
    <name type="common">Pseudomonas testosteroni</name>
    <dbReference type="NCBI Taxonomy" id="285"/>
    <lineage>
        <taxon>Bacteria</taxon>
        <taxon>Pseudomonadati</taxon>
        <taxon>Pseudomonadota</taxon>
        <taxon>Betaproteobacteria</taxon>
        <taxon>Burkholderiales</taxon>
        <taxon>Comamonadaceae</taxon>
        <taxon>Comamonas</taxon>
    </lineage>
</organism>
<evidence type="ECO:0000313" key="2">
    <source>
        <dbReference type="Proteomes" id="UP000029553"/>
    </source>
</evidence>